<evidence type="ECO:0000313" key="3">
    <source>
        <dbReference type="Proteomes" id="UP001151760"/>
    </source>
</evidence>
<gene>
    <name evidence="2" type="ORF">Tco_0907905</name>
</gene>
<sequence>MAEEIKKLVKGTENVEEHEVDSSTLRQDDNQNDPGTRLKPRSNKESPKELTVNDPPPSSSTPSSSSSKLSATNRLLSLTRFMPRMKFSKLAQHLQEIMEEALPKMVDDRSQAIVAKMIADAIQQERENLRAEISMQINNAITNHIPSQVDSSVTNYMSGHILHDDLPIWLALKYKFEKLHVSNTPCRPSAVRPRDQNEPHDDAHLEGENSAKRQKKSEHGTFMIGESSSDSYATDDDELPNEEVSEELVDKIEEHQYYIDQMQNFLKNDIVWESRKEILVSPHSQKPTLVVQSCQRDPKAPALSLVSQDLLYLKKGNSRPEKIVMSLYKFPAVIFPDDDIEEWTSRWVDKSMKKFNPYARYSVEYWKNPHAKIFYINRQREPGNPKEAIHSNSKIFQINLNKNDIEDMYLLIVNDKVDDYVETRLLWSLSVFIKSTVIWERVHDLQLGVESYQQKVNLTAPIINFPGIEKYKMFSIVSEPVYGIIYKNSKKEKRVTRHQEIHKFYDATLKRVLEGLKSYNNNVNYGYMTLSLSKEDAKYLQLFEEEIEERLKHRDHMIRWKMYVNGRPLGSRREHPE</sequence>
<keyword evidence="3" id="KW-1185">Reference proteome</keyword>
<feature type="region of interest" description="Disordered" evidence="1">
    <location>
        <begin position="1"/>
        <end position="71"/>
    </location>
</feature>
<accession>A0ABQ5CKL1</accession>
<dbReference type="EMBL" id="BQNB010014393">
    <property type="protein sequence ID" value="GJT27630.1"/>
    <property type="molecule type" value="Genomic_DNA"/>
</dbReference>
<feature type="compositionally biased region" description="Basic and acidic residues" evidence="1">
    <location>
        <begin position="13"/>
        <end position="29"/>
    </location>
</feature>
<reference evidence="2" key="2">
    <citation type="submission" date="2022-01" db="EMBL/GenBank/DDBJ databases">
        <authorList>
            <person name="Yamashiro T."/>
            <person name="Shiraishi A."/>
            <person name="Satake H."/>
            <person name="Nakayama K."/>
        </authorList>
    </citation>
    <scope>NUCLEOTIDE SEQUENCE</scope>
</reference>
<organism evidence="2 3">
    <name type="scientific">Tanacetum coccineum</name>
    <dbReference type="NCBI Taxonomy" id="301880"/>
    <lineage>
        <taxon>Eukaryota</taxon>
        <taxon>Viridiplantae</taxon>
        <taxon>Streptophyta</taxon>
        <taxon>Embryophyta</taxon>
        <taxon>Tracheophyta</taxon>
        <taxon>Spermatophyta</taxon>
        <taxon>Magnoliopsida</taxon>
        <taxon>eudicotyledons</taxon>
        <taxon>Gunneridae</taxon>
        <taxon>Pentapetalae</taxon>
        <taxon>asterids</taxon>
        <taxon>campanulids</taxon>
        <taxon>Asterales</taxon>
        <taxon>Asteraceae</taxon>
        <taxon>Asteroideae</taxon>
        <taxon>Anthemideae</taxon>
        <taxon>Anthemidinae</taxon>
        <taxon>Tanacetum</taxon>
    </lineage>
</organism>
<feature type="region of interest" description="Disordered" evidence="1">
    <location>
        <begin position="185"/>
        <end position="243"/>
    </location>
</feature>
<feature type="compositionally biased region" description="Basic and acidic residues" evidence="1">
    <location>
        <begin position="192"/>
        <end position="211"/>
    </location>
</feature>
<comment type="caution">
    <text evidence="2">The sequence shown here is derived from an EMBL/GenBank/DDBJ whole genome shotgun (WGS) entry which is preliminary data.</text>
</comment>
<evidence type="ECO:0000256" key="1">
    <source>
        <dbReference type="SAM" id="MobiDB-lite"/>
    </source>
</evidence>
<proteinExistence type="predicted"/>
<protein>
    <submittedName>
        <fullName evidence="2">Uncharacterized protein</fullName>
    </submittedName>
</protein>
<feature type="compositionally biased region" description="Acidic residues" evidence="1">
    <location>
        <begin position="233"/>
        <end position="243"/>
    </location>
</feature>
<name>A0ABQ5CKL1_9ASTR</name>
<evidence type="ECO:0000313" key="2">
    <source>
        <dbReference type="EMBL" id="GJT27630.1"/>
    </source>
</evidence>
<reference evidence="2" key="1">
    <citation type="journal article" date="2022" name="Int. J. Mol. Sci.">
        <title>Draft Genome of Tanacetum Coccineum: Genomic Comparison of Closely Related Tanacetum-Family Plants.</title>
        <authorList>
            <person name="Yamashiro T."/>
            <person name="Shiraishi A."/>
            <person name="Nakayama K."/>
            <person name="Satake H."/>
        </authorList>
    </citation>
    <scope>NUCLEOTIDE SEQUENCE</scope>
</reference>
<dbReference type="Proteomes" id="UP001151760">
    <property type="component" value="Unassembled WGS sequence"/>
</dbReference>